<dbReference type="PANTHER" id="PTHR43617">
    <property type="entry name" value="L-AMINO ACID N-ACETYLTRANSFERASE"/>
    <property type="match status" value="1"/>
</dbReference>
<dbReference type="InterPro" id="IPR050276">
    <property type="entry name" value="MshD_Acetyltransferase"/>
</dbReference>
<dbReference type="Pfam" id="PF00583">
    <property type="entry name" value="Acetyltransf_1"/>
    <property type="match status" value="1"/>
</dbReference>
<dbReference type="Gene3D" id="3.40.630.30">
    <property type="match status" value="1"/>
</dbReference>
<evidence type="ECO:0000313" key="2">
    <source>
        <dbReference type="EMBL" id="GGC34723.1"/>
    </source>
</evidence>
<proteinExistence type="predicted"/>
<protein>
    <submittedName>
        <fullName evidence="2">Spermidine/spermine N(1)-acetyltransferase</fullName>
    </submittedName>
</protein>
<dbReference type="PANTHER" id="PTHR43617:SF33">
    <property type="entry name" value="SPORE COAT POLYSACCHARIDE BIOSYNTHESIS PROTEIN SPSD"/>
    <property type="match status" value="1"/>
</dbReference>
<dbReference type="Proteomes" id="UP000597338">
    <property type="component" value="Unassembled WGS sequence"/>
</dbReference>
<sequence>MMFLYSSPESEETDKNRYELMNIRKATISDAVQLQQIARQTFSDTFSAVNSTENMEKYLTERFSIETLKSELQCENSEFYFAEKDHEIAGYLKINVGNAQSEPQEPGALEIERIYVRKDFQGKKVGQLLYQQAVEVAEEKDARYVWLGVWEENHRAVAFYKKNGFVEFGKHIFKLGADEQIDLMMKLELKLS</sequence>
<organism evidence="2 3">
    <name type="scientific">Parapedobacter defluvii</name>
    <dbReference type="NCBI Taxonomy" id="2045106"/>
    <lineage>
        <taxon>Bacteria</taxon>
        <taxon>Pseudomonadati</taxon>
        <taxon>Bacteroidota</taxon>
        <taxon>Sphingobacteriia</taxon>
        <taxon>Sphingobacteriales</taxon>
        <taxon>Sphingobacteriaceae</taxon>
        <taxon>Parapedobacter</taxon>
    </lineage>
</organism>
<evidence type="ECO:0000313" key="3">
    <source>
        <dbReference type="Proteomes" id="UP000597338"/>
    </source>
</evidence>
<comment type="caution">
    <text evidence="2">The sequence shown here is derived from an EMBL/GenBank/DDBJ whole genome shotgun (WGS) entry which is preliminary data.</text>
</comment>
<dbReference type="CDD" id="cd04301">
    <property type="entry name" value="NAT_SF"/>
    <property type="match status" value="1"/>
</dbReference>
<dbReference type="InterPro" id="IPR016181">
    <property type="entry name" value="Acyl_CoA_acyltransferase"/>
</dbReference>
<evidence type="ECO:0000259" key="1">
    <source>
        <dbReference type="PROSITE" id="PS51186"/>
    </source>
</evidence>
<dbReference type="SUPFAM" id="SSF55729">
    <property type="entry name" value="Acyl-CoA N-acyltransferases (Nat)"/>
    <property type="match status" value="1"/>
</dbReference>
<accession>A0ABQ1M4P3</accession>
<gene>
    <name evidence="2" type="primary">paiA</name>
    <name evidence="2" type="ORF">GCM10011386_28600</name>
</gene>
<name>A0ABQ1M4P3_9SPHI</name>
<dbReference type="PROSITE" id="PS51186">
    <property type="entry name" value="GNAT"/>
    <property type="match status" value="1"/>
</dbReference>
<dbReference type="EMBL" id="BMIK01000010">
    <property type="protein sequence ID" value="GGC34723.1"/>
    <property type="molecule type" value="Genomic_DNA"/>
</dbReference>
<feature type="domain" description="N-acetyltransferase" evidence="1">
    <location>
        <begin position="21"/>
        <end position="190"/>
    </location>
</feature>
<reference evidence="3" key="1">
    <citation type="journal article" date="2019" name="Int. J. Syst. Evol. Microbiol.">
        <title>The Global Catalogue of Microorganisms (GCM) 10K type strain sequencing project: providing services to taxonomists for standard genome sequencing and annotation.</title>
        <authorList>
            <consortium name="The Broad Institute Genomics Platform"/>
            <consortium name="The Broad Institute Genome Sequencing Center for Infectious Disease"/>
            <person name="Wu L."/>
            <person name="Ma J."/>
        </authorList>
    </citation>
    <scope>NUCLEOTIDE SEQUENCE [LARGE SCALE GENOMIC DNA]</scope>
    <source>
        <strain evidence="3">CGMCC 1.15342</strain>
    </source>
</reference>
<dbReference type="InterPro" id="IPR000182">
    <property type="entry name" value="GNAT_dom"/>
</dbReference>
<keyword evidence="3" id="KW-1185">Reference proteome</keyword>